<name>A0ABV7ULD7_9HYPH</name>
<dbReference type="InterPro" id="IPR050471">
    <property type="entry name" value="AB_hydrolase"/>
</dbReference>
<keyword evidence="3" id="KW-1185">Reference proteome</keyword>
<proteinExistence type="predicted"/>
<comment type="caution">
    <text evidence="2">The sequence shown here is derived from an EMBL/GenBank/DDBJ whole genome shotgun (WGS) entry which is preliminary data.</text>
</comment>
<dbReference type="RefSeq" id="WP_210319834.1">
    <property type="nucleotide sequence ID" value="NZ_BNCG01000007.1"/>
</dbReference>
<organism evidence="2 3">
    <name type="scientific">Camelimonas fluminis</name>
    <dbReference type="NCBI Taxonomy" id="1576911"/>
    <lineage>
        <taxon>Bacteria</taxon>
        <taxon>Pseudomonadati</taxon>
        <taxon>Pseudomonadota</taxon>
        <taxon>Alphaproteobacteria</taxon>
        <taxon>Hyphomicrobiales</taxon>
        <taxon>Chelatococcaceae</taxon>
        <taxon>Camelimonas</taxon>
    </lineage>
</organism>
<dbReference type="InterPro" id="IPR000073">
    <property type="entry name" value="AB_hydrolase_1"/>
</dbReference>
<dbReference type="InterPro" id="IPR029058">
    <property type="entry name" value="AB_hydrolase_fold"/>
</dbReference>
<dbReference type="Gene3D" id="3.40.50.1820">
    <property type="entry name" value="alpha/beta hydrolase"/>
    <property type="match status" value="1"/>
</dbReference>
<evidence type="ECO:0000259" key="1">
    <source>
        <dbReference type="Pfam" id="PF00561"/>
    </source>
</evidence>
<dbReference type="EMBL" id="JBHRYC010000093">
    <property type="protein sequence ID" value="MFC3639366.1"/>
    <property type="molecule type" value="Genomic_DNA"/>
</dbReference>
<dbReference type="Pfam" id="PF00561">
    <property type="entry name" value="Abhydrolase_1"/>
    <property type="match status" value="1"/>
</dbReference>
<dbReference type="InterPro" id="IPR011942">
    <property type="entry name" value="PHA_depoly_arom"/>
</dbReference>
<dbReference type="SUPFAM" id="SSF53474">
    <property type="entry name" value="alpha/beta-Hydrolases"/>
    <property type="match status" value="1"/>
</dbReference>
<evidence type="ECO:0000313" key="2">
    <source>
        <dbReference type="EMBL" id="MFC3639366.1"/>
    </source>
</evidence>
<evidence type="ECO:0000313" key="3">
    <source>
        <dbReference type="Proteomes" id="UP001595704"/>
    </source>
</evidence>
<sequence length="283" mass="31300">MNTRKEQAGAAMGAVRQPEISRHRIDGQELRVAIWPGREGRTPLLIFNGIGSRLELLTPFVDCLDPARKVIIFDIPGAGDSPAPRWPYRLWMLARMTGRLLDRLGHDRVDVMGVSWGGALAQQFAVQMGSRCRRVILAATTPGALMIPGDPRVLLKMATPRRFNDPSYLKENFGALYGGLARTSPELFEEFNTLSRAPGRRGYLFQQLALTGWNSLPFLPLVRAPTLILAGDDDPIVPVINARVMARLIPDCKLTVLEDGHLFLFSQATRCAAEIEAFLEAAD</sequence>
<dbReference type="PANTHER" id="PTHR43433:SF5">
    <property type="entry name" value="AB HYDROLASE-1 DOMAIN-CONTAINING PROTEIN"/>
    <property type="match status" value="1"/>
</dbReference>
<gene>
    <name evidence="2" type="primary">phaZ</name>
    <name evidence="2" type="ORF">ACFONL_18680</name>
</gene>
<accession>A0ABV7ULD7</accession>
<dbReference type="PRINTS" id="PR00111">
    <property type="entry name" value="ABHYDROLASE"/>
</dbReference>
<dbReference type="Proteomes" id="UP001595704">
    <property type="component" value="Unassembled WGS sequence"/>
</dbReference>
<protein>
    <submittedName>
        <fullName evidence="2">Poly(3-hydroxyalkanoate) depolymerase</fullName>
    </submittedName>
</protein>
<reference evidence="3" key="1">
    <citation type="journal article" date="2019" name="Int. J. Syst. Evol. Microbiol.">
        <title>The Global Catalogue of Microorganisms (GCM) 10K type strain sequencing project: providing services to taxonomists for standard genome sequencing and annotation.</title>
        <authorList>
            <consortium name="The Broad Institute Genomics Platform"/>
            <consortium name="The Broad Institute Genome Sequencing Center for Infectious Disease"/>
            <person name="Wu L."/>
            <person name="Ma J."/>
        </authorList>
    </citation>
    <scope>NUCLEOTIDE SEQUENCE [LARGE SCALE GENOMIC DNA]</scope>
    <source>
        <strain evidence="3">KCTC 42282</strain>
    </source>
</reference>
<dbReference type="NCBIfam" id="TIGR02240">
    <property type="entry name" value="PHA_depoly_arom"/>
    <property type="match status" value="1"/>
</dbReference>
<feature type="domain" description="AB hydrolase-1" evidence="1">
    <location>
        <begin position="43"/>
        <end position="265"/>
    </location>
</feature>
<dbReference type="PANTHER" id="PTHR43433">
    <property type="entry name" value="HYDROLASE, ALPHA/BETA FOLD FAMILY PROTEIN"/>
    <property type="match status" value="1"/>
</dbReference>